<evidence type="ECO:0000313" key="3">
    <source>
        <dbReference type="Proteomes" id="UP000011744"/>
    </source>
</evidence>
<dbReference type="EMBL" id="AONQ01000013">
    <property type="protein sequence ID" value="EME70763.1"/>
    <property type="molecule type" value="Genomic_DNA"/>
</dbReference>
<dbReference type="PATRIC" id="fig|1244869.3.peg.1386"/>
<sequence length="441" mass="49947">MTGSDPREGAKTFETKVASLIAATRHLEVPHILMLRRMTLKDPEARKWANEKQLNVVFSVILTKSIERYGMPKLKEARERNFQSLLPPGDGKEEDLRVLADIATQLLGPPQMTEAESAQAGFQALLARGAVAAPTRTIRAQAPVREPPPLFAAQLGSAGDRMGKMMPKFQSPMPGAITSGGNEPDKPFTDFPTLFDDTICGYTEKILSIFRITQPSRGLRLPFLLAPEFGVVYREVLTKFLLPQMRQTRHMQTLAHSYNWAEVGGEKLIEIMQGSEVNNPILHNWDARWASFRAPKPAKGKKPGPQKPEDNPWPLFREDATRANYEPPNEESLILLQDLIRFEADVMAKCWRELNQLYTQEFSPSGRMDQAREGAFRDGLMKWTAKLPDYVGEHLAMKAHFEFERLDANWMRKLLANFGRTDSERRRNAPFLTEFVMQLGG</sequence>
<comment type="caution">
    <text evidence="2">The sequence shown here is derived from an EMBL/GenBank/DDBJ whole genome shotgun (WGS) entry which is preliminary data.</text>
</comment>
<evidence type="ECO:0000256" key="1">
    <source>
        <dbReference type="SAM" id="MobiDB-lite"/>
    </source>
</evidence>
<reference evidence="2 3" key="1">
    <citation type="journal article" date="2014" name="Genome Announc.">
        <title>Draft Genome Sequence of Magnetospirillum sp. Strain SO-1, a Freshwater Magnetotactic Bacterium Isolated from the Ol'khovka River, Russia.</title>
        <authorList>
            <person name="Grouzdev D.S."/>
            <person name="Dziuba M.V."/>
            <person name="Sukhacheva M.S."/>
            <person name="Mardanov A.V."/>
            <person name="Beletskiy A.V."/>
            <person name="Kuznetsov B.B."/>
            <person name="Skryabin K.G."/>
        </authorList>
    </citation>
    <scope>NUCLEOTIDE SEQUENCE [LARGE SCALE GENOMIC DNA]</scope>
    <source>
        <strain evidence="2 3">SO-1</strain>
    </source>
</reference>
<name>M3ADB0_9PROT</name>
<accession>M3ADB0</accession>
<gene>
    <name evidence="2" type="ORF">H261_06886</name>
</gene>
<dbReference type="STRING" id="1244869.H261_06886"/>
<proteinExistence type="predicted"/>
<dbReference type="RefSeq" id="WP_008615724.1">
    <property type="nucleotide sequence ID" value="NZ_AONQ01000013.1"/>
</dbReference>
<dbReference type="OrthoDB" id="7322079at2"/>
<organism evidence="2 3">
    <name type="scientific">Paramagnetospirillum caucaseum</name>
    <dbReference type="NCBI Taxonomy" id="1244869"/>
    <lineage>
        <taxon>Bacteria</taxon>
        <taxon>Pseudomonadati</taxon>
        <taxon>Pseudomonadota</taxon>
        <taxon>Alphaproteobacteria</taxon>
        <taxon>Rhodospirillales</taxon>
        <taxon>Magnetospirillaceae</taxon>
        <taxon>Paramagnetospirillum</taxon>
    </lineage>
</organism>
<dbReference type="eggNOG" id="COG2703">
    <property type="taxonomic scope" value="Bacteria"/>
</dbReference>
<dbReference type="AlphaFoldDB" id="M3ADB0"/>
<feature type="region of interest" description="Disordered" evidence="1">
    <location>
        <begin position="295"/>
        <end position="315"/>
    </location>
</feature>
<protein>
    <submittedName>
        <fullName evidence="2">Uncharacterized protein</fullName>
    </submittedName>
</protein>
<keyword evidence="3" id="KW-1185">Reference proteome</keyword>
<evidence type="ECO:0000313" key="2">
    <source>
        <dbReference type="EMBL" id="EME70763.1"/>
    </source>
</evidence>
<dbReference type="Proteomes" id="UP000011744">
    <property type="component" value="Unassembled WGS sequence"/>
</dbReference>